<evidence type="ECO:0000313" key="8">
    <source>
        <dbReference type="EMBL" id="PYF08620.1"/>
    </source>
</evidence>
<comment type="caution">
    <text evidence="8">The sequence shown here is derived from an EMBL/GenBank/DDBJ whole genome shotgun (WGS) entry which is preliminary data.</text>
</comment>
<name>A0A318TXI3_9RHOB</name>
<evidence type="ECO:0000256" key="6">
    <source>
        <dbReference type="ARBA" id="ARBA00022841"/>
    </source>
</evidence>
<gene>
    <name evidence="8" type="ORF">C8J30_11236</name>
</gene>
<dbReference type="InterPro" id="IPR031811">
    <property type="entry name" value="ALGX/ALGJ_SGNH-like"/>
</dbReference>
<keyword evidence="4" id="KW-0732">Signal</keyword>
<keyword evidence="5" id="KW-0574">Periplasm</keyword>
<dbReference type="GO" id="GO:0042597">
    <property type="term" value="C:periplasmic space"/>
    <property type="evidence" value="ECO:0007669"/>
    <property type="project" value="UniProtKB-SubCell"/>
</dbReference>
<feature type="domain" description="AlgX/AlgJ SGNH hydrolase-like" evidence="7">
    <location>
        <begin position="15"/>
        <end position="178"/>
    </location>
</feature>
<keyword evidence="3 8" id="KW-0808">Transferase</keyword>
<dbReference type="OrthoDB" id="5243588at2"/>
<keyword evidence="8" id="KW-0378">Hydrolase</keyword>
<keyword evidence="6" id="KW-0016">Alginate biosynthesis</keyword>
<evidence type="ECO:0000256" key="3">
    <source>
        <dbReference type="ARBA" id="ARBA00022679"/>
    </source>
</evidence>
<dbReference type="Pfam" id="PF16822">
    <property type="entry name" value="ALGX"/>
    <property type="match status" value="1"/>
</dbReference>
<dbReference type="GO" id="GO:0042121">
    <property type="term" value="P:alginic acid biosynthetic process"/>
    <property type="evidence" value="ECO:0007669"/>
    <property type="project" value="UniProtKB-UniPathway"/>
</dbReference>
<comment type="subcellular location">
    <subcellularLocation>
        <location evidence="1">Periplasm</location>
    </subcellularLocation>
</comment>
<dbReference type="AlphaFoldDB" id="A0A318TXI3"/>
<reference evidence="8 9" key="1">
    <citation type="submission" date="2018-06" db="EMBL/GenBank/DDBJ databases">
        <title>Genomic Encyclopedia of Type Strains, Phase III (KMG-III): the genomes of soil and plant-associated and newly described type strains.</title>
        <authorList>
            <person name="Whitman W."/>
        </authorList>
    </citation>
    <scope>NUCLEOTIDE SEQUENCE [LARGE SCALE GENOMIC DNA]</scope>
    <source>
        <strain evidence="8 9">JA737</strain>
    </source>
</reference>
<protein>
    <submittedName>
        <fullName evidence="8">Acetyltransferase AlgX (SGNH hydrolase-like protein)</fullName>
    </submittedName>
</protein>
<evidence type="ECO:0000256" key="1">
    <source>
        <dbReference type="ARBA" id="ARBA00004418"/>
    </source>
</evidence>
<organism evidence="8 9">
    <name type="scientific">Rhodobacter viridis</name>
    <dbReference type="NCBI Taxonomy" id="1054202"/>
    <lineage>
        <taxon>Bacteria</taxon>
        <taxon>Pseudomonadati</taxon>
        <taxon>Pseudomonadota</taxon>
        <taxon>Alphaproteobacteria</taxon>
        <taxon>Rhodobacterales</taxon>
        <taxon>Rhodobacter group</taxon>
        <taxon>Rhodobacter</taxon>
    </lineage>
</organism>
<dbReference type="UniPathway" id="UPA00286"/>
<dbReference type="EMBL" id="QJTK01000012">
    <property type="protein sequence ID" value="PYF08620.1"/>
    <property type="molecule type" value="Genomic_DNA"/>
</dbReference>
<evidence type="ECO:0000313" key="9">
    <source>
        <dbReference type="Proteomes" id="UP000247727"/>
    </source>
</evidence>
<evidence type="ECO:0000256" key="4">
    <source>
        <dbReference type="ARBA" id="ARBA00022729"/>
    </source>
</evidence>
<evidence type="ECO:0000256" key="2">
    <source>
        <dbReference type="ARBA" id="ARBA00005182"/>
    </source>
</evidence>
<proteinExistence type="predicted"/>
<evidence type="ECO:0000256" key="5">
    <source>
        <dbReference type="ARBA" id="ARBA00022764"/>
    </source>
</evidence>
<comment type="pathway">
    <text evidence="2">Glycan biosynthesis; alginate biosynthesis.</text>
</comment>
<dbReference type="GO" id="GO:0016740">
    <property type="term" value="F:transferase activity"/>
    <property type="evidence" value="ECO:0007669"/>
    <property type="project" value="UniProtKB-KW"/>
</dbReference>
<accession>A0A318TXI3</accession>
<evidence type="ECO:0000259" key="7">
    <source>
        <dbReference type="Pfam" id="PF16822"/>
    </source>
</evidence>
<dbReference type="GO" id="GO:0016787">
    <property type="term" value="F:hydrolase activity"/>
    <property type="evidence" value="ECO:0007669"/>
    <property type="project" value="UniProtKB-KW"/>
</dbReference>
<sequence>MLKVRGMGAAPKAISGLDDWLFLCNDTNQTWDMYEGRLRLDDSAQAQWREEFVRRGTLMRALGIHYRYIIVPNKECVLPDMTPPELHKAPFRLVHQVRDAARGHVHDIVLEPFILNHPERLKFFDRGDTHWNAFGAWHVVNHILAGLEIPGGLQPISEQEVSFRTETQFIGDLSRKFDPPISPGSIRAQLPHSTAACRFDNRIVNHGNLGIWEGGAPDGPVMLVFGDSFASEMVRYLAHRARRLVRVHTSAIDREILFRERPDIVLSVSIERFLRTVPPRITDFSYKTDLRQKLGGLDPEKRAALLAPMHALRTGPNAAYAADMLASAPLE</sequence>
<dbReference type="Proteomes" id="UP000247727">
    <property type="component" value="Unassembled WGS sequence"/>
</dbReference>
<keyword evidence="9" id="KW-1185">Reference proteome</keyword>